<dbReference type="InterPro" id="IPR026893">
    <property type="entry name" value="Tyr/Ser_Pase_IphP-type"/>
</dbReference>
<comment type="caution">
    <text evidence="1">The sequence shown here is derived from an EMBL/GenBank/DDBJ whole genome shotgun (WGS) entry which is preliminary data.</text>
</comment>
<name>A0A7W3N4L8_9ACTN</name>
<accession>A0A7W3N4L8</accession>
<dbReference type="AlphaFoldDB" id="A0A7W3N4L8"/>
<sequence length="57" mass="6483">MEREIALEGCVNFRDVGGYRADGGHVRWRRLFRSDALHELTPADDVLDRLRAALVTS</sequence>
<protein>
    <submittedName>
        <fullName evidence="1">Uncharacterized protein</fullName>
    </submittedName>
</protein>
<dbReference type="EMBL" id="JACJII010000001">
    <property type="protein sequence ID" value="MBA9007446.1"/>
    <property type="molecule type" value="Genomic_DNA"/>
</dbReference>
<dbReference type="Proteomes" id="UP000539313">
    <property type="component" value="Unassembled WGS sequence"/>
</dbReference>
<keyword evidence="2" id="KW-1185">Reference proteome</keyword>
<dbReference type="GO" id="GO:0004721">
    <property type="term" value="F:phosphoprotein phosphatase activity"/>
    <property type="evidence" value="ECO:0007669"/>
    <property type="project" value="InterPro"/>
</dbReference>
<proteinExistence type="predicted"/>
<evidence type="ECO:0000313" key="2">
    <source>
        <dbReference type="Proteomes" id="UP000539313"/>
    </source>
</evidence>
<dbReference type="SUPFAM" id="SSF52799">
    <property type="entry name" value="(Phosphotyrosine protein) phosphatases II"/>
    <property type="match status" value="1"/>
</dbReference>
<dbReference type="Pfam" id="PF13350">
    <property type="entry name" value="Y_phosphatase3"/>
    <property type="match status" value="1"/>
</dbReference>
<reference evidence="1 2" key="1">
    <citation type="submission" date="2020-08" db="EMBL/GenBank/DDBJ databases">
        <title>Sequencing the genomes of 1000 actinobacteria strains.</title>
        <authorList>
            <person name="Klenk H.-P."/>
        </authorList>
    </citation>
    <scope>NUCLEOTIDE SEQUENCE [LARGE SCALE GENOMIC DNA]</scope>
    <source>
        <strain evidence="1 2">DSM 45823</strain>
    </source>
</reference>
<evidence type="ECO:0000313" key="1">
    <source>
        <dbReference type="EMBL" id="MBA9007446.1"/>
    </source>
</evidence>
<organism evidence="1 2">
    <name type="scientific">Thermomonospora cellulosilytica</name>
    <dbReference type="NCBI Taxonomy" id="1411118"/>
    <lineage>
        <taxon>Bacteria</taxon>
        <taxon>Bacillati</taxon>
        <taxon>Actinomycetota</taxon>
        <taxon>Actinomycetes</taxon>
        <taxon>Streptosporangiales</taxon>
        <taxon>Thermomonosporaceae</taxon>
        <taxon>Thermomonospora</taxon>
    </lineage>
</organism>
<dbReference type="InterPro" id="IPR029021">
    <property type="entry name" value="Prot-tyrosine_phosphatase-like"/>
</dbReference>
<dbReference type="RefSeq" id="WP_312881461.1">
    <property type="nucleotide sequence ID" value="NZ_JACJII010000001.1"/>
</dbReference>
<dbReference type="Gene3D" id="3.90.190.10">
    <property type="entry name" value="Protein tyrosine phosphatase superfamily"/>
    <property type="match status" value="1"/>
</dbReference>
<gene>
    <name evidence="1" type="ORF">HNR21_006328</name>
</gene>